<comment type="similarity">
    <text evidence="7 15">In the N-terminal section; belongs to the PRA-CH family.</text>
</comment>
<evidence type="ECO:0000256" key="5">
    <source>
        <dbReference type="ARBA" id="ARBA00005204"/>
    </source>
</evidence>
<accession>A0A1G6JUU0</accession>
<dbReference type="GO" id="GO:0000105">
    <property type="term" value="P:L-histidine biosynthetic process"/>
    <property type="evidence" value="ECO:0007669"/>
    <property type="project" value="UniProtKB-UniRule"/>
</dbReference>
<dbReference type="InterPro" id="IPR026660">
    <property type="entry name" value="PRA-CH"/>
</dbReference>
<dbReference type="NCBIfam" id="NF000768">
    <property type="entry name" value="PRK00051.1"/>
    <property type="match status" value="1"/>
</dbReference>
<dbReference type="AlphaFoldDB" id="A0A1G6JUU0"/>
<proteinExistence type="inferred from homology"/>
<dbReference type="EMBL" id="QICM01000050">
    <property type="protein sequence ID" value="PXV60993.1"/>
    <property type="molecule type" value="Genomic_DNA"/>
</dbReference>
<evidence type="ECO:0000256" key="13">
    <source>
        <dbReference type="ARBA" id="ARBA00023102"/>
    </source>
</evidence>
<dbReference type="FunFam" id="3.10.20.810:FF:000001">
    <property type="entry name" value="Histidine biosynthesis bifunctional protein HisIE"/>
    <property type="match status" value="1"/>
</dbReference>
<evidence type="ECO:0000256" key="10">
    <source>
        <dbReference type="ARBA" id="ARBA00022741"/>
    </source>
</evidence>
<evidence type="ECO:0000256" key="7">
    <source>
        <dbReference type="ARBA" id="ARBA00008299"/>
    </source>
</evidence>
<dbReference type="HAMAP" id="MF_01019">
    <property type="entry name" value="HisIE"/>
    <property type="match status" value="1"/>
</dbReference>
<gene>
    <name evidence="15" type="primary">hisI</name>
    <name evidence="15" type="synonym">hisIE</name>
    <name evidence="17" type="ORF">C8C78_1502</name>
    <name evidence="18" type="ORF">SAMN04488597_103135</name>
</gene>
<keyword evidence="10 15" id="KW-0547">Nucleotide-binding</keyword>
<keyword evidence="8 15" id="KW-0963">Cytoplasm</keyword>
<comment type="catalytic activity">
    <reaction evidence="1 15">
        <text>1-(5-phospho-beta-D-ribosyl)-5'-AMP + H2O = 1-(5-phospho-beta-D-ribosyl)-5-[(5-phospho-beta-D-ribosylamino)methylideneamino]imidazole-4-carboxamide</text>
        <dbReference type="Rhea" id="RHEA:20049"/>
        <dbReference type="ChEBI" id="CHEBI:15377"/>
        <dbReference type="ChEBI" id="CHEBI:58435"/>
        <dbReference type="ChEBI" id="CHEBI:59457"/>
        <dbReference type="EC" id="3.5.4.19"/>
    </reaction>
</comment>
<feature type="region of interest" description="Phosphoribosyl-AMP cyclohydrolase" evidence="15">
    <location>
        <begin position="1"/>
        <end position="141"/>
    </location>
</feature>
<dbReference type="EC" id="3.5.4.19" evidence="15"/>
<dbReference type="SUPFAM" id="SSF141734">
    <property type="entry name" value="HisI-like"/>
    <property type="match status" value="1"/>
</dbReference>
<dbReference type="InterPro" id="IPR002496">
    <property type="entry name" value="PRib_AMP_CycHydrolase_dom"/>
</dbReference>
<comment type="subcellular location">
    <subcellularLocation>
        <location evidence="3 15">Cytoplasm</location>
    </subcellularLocation>
</comment>
<keyword evidence="12 15" id="KW-0067">ATP-binding</keyword>
<evidence type="ECO:0000313" key="18">
    <source>
        <dbReference type="EMBL" id="SDC22467.1"/>
    </source>
</evidence>
<comment type="catalytic activity">
    <reaction evidence="2 15">
        <text>1-(5-phospho-beta-D-ribosyl)-ATP + H2O = 1-(5-phospho-beta-D-ribosyl)-5'-AMP + diphosphate + H(+)</text>
        <dbReference type="Rhea" id="RHEA:22828"/>
        <dbReference type="ChEBI" id="CHEBI:15377"/>
        <dbReference type="ChEBI" id="CHEBI:15378"/>
        <dbReference type="ChEBI" id="CHEBI:33019"/>
        <dbReference type="ChEBI" id="CHEBI:59457"/>
        <dbReference type="ChEBI" id="CHEBI:73183"/>
        <dbReference type="EC" id="3.6.1.31"/>
    </reaction>
</comment>
<reference evidence="17 19" key="2">
    <citation type="submission" date="2018-04" db="EMBL/GenBank/DDBJ databases">
        <title>Subsurface microbial communities from deep shales in Ohio and West Virginia, USA.</title>
        <authorList>
            <person name="Wrighton K."/>
        </authorList>
    </citation>
    <scope>NUCLEOTIDE SEQUENCE [LARGE SCALE GENOMIC DNA]</scope>
    <source>
        <strain evidence="17 19">MSL28</strain>
    </source>
</reference>
<comment type="pathway">
    <text evidence="4 15">Amino-acid biosynthesis; L-histidine biosynthesis; L-histidine from 5-phospho-alpha-D-ribose 1-diphosphate: step 3/9.</text>
</comment>
<dbReference type="GO" id="GO:0004636">
    <property type="term" value="F:phosphoribosyl-ATP diphosphatase activity"/>
    <property type="evidence" value="ECO:0007669"/>
    <property type="project" value="UniProtKB-UniRule"/>
</dbReference>
<evidence type="ECO:0000256" key="6">
    <source>
        <dbReference type="ARBA" id="ARBA00007731"/>
    </source>
</evidence>
<evidence type="ECO:0000256" key="1">
    <source>
        <dbReference type="ARBA" id="ARBA00000024"/>
    </source>
</evidence>
<dbReference type="UniPathway" id="UPA00031">
    <property type="reaction ID" value="UER00007"/>
</dbReference>
<dbReference type="InterPro" id="IPR021130">
    <property type="entry name" value="PRib-ATP_PPHydrolase-like"/>
</dbReference>
<dbReference type="Proteomes" id="UP000247389">
    <property type="component" value="Unassembled WGS sequence"/>
</dbReference>
<dbReference type="EMBL" id="FMYT01000003">
    <property type="protein sequence ID" value="SDC22467.1"/>
    <property type="molecule type" value="Genomic_DNA"/>
</dbReference>
<protein>
    <recommendedName>
        <fullName evidence="15">Histidine biosynthesis bifunctional protein HisIE</fullName>
    </recommendedName>
    <domain>
        <recommendedName>
            <fullName evidence="15">Phosphoribosyl-AMP cyclohydrolase</fullName>
            <shortName evidence="15">PRA-CH</shortName>
            <ecNumber evidence="15">3.5.4.19</ecNumber>
        </recommendedName>
    </domain>
    <domain>
        <recommendedName>
            <fullName evidence="15">Phosphoribosyl-ATP pyrophosphatase</fullName>
            <shortName evidence="15">PRA-PH</shortName>
            <ecNumber evidence="15">3.6.1.31</ecNumber>
        </recommendedName>
    </domain>
</protein>
<evidence type="ECO:0000256" key="2">
    <source>
        <dbReference type="ARBA" id="ARBA00001460"/>
    </source>
</evidence>
<evidence type="ECO:0000313" key="20">
    <source>
        <dbReference type="Proteomes" id="UP000324896"/>
    </source>
</evidence>
<dbReference type="HAMAP" id="MF_01020">
    <property type="entry name" value="HisE"/>
    <property type="match status" value="1"/>
</dbReference>
<evidence type="ECO:0000256" key="8">
    <source>
        <dbReference type="ARBA" id="ARBA00022490"/>
    </source>
</evidence>
<dbReference type="GO" id="GO:0004635">
    <property type="term" value="F:phosphoribosyl-AMP cyclohydrolase activity"/>
    <property type="evidence" value="ECO:0007669"/>
    <property type="project" value="UniProtKB-UniRule"/>
</dbReference>
<evidence type="ECO:0000256" key="9">
    <source>
        <dbReference type="ARBA" id="ARBA00022605"/>
    </source>
</evidence>
<keyword evidence="13 15" id="KW-0368">Histidine biosynthesis</keyword>
<keyword evidence="9 15" id="KW-0028">Amino-acid biosynthesis</keyword>
<dbReference type="Gene3D" id="3.10.20.810">
    <property type="entry name" value="Phosphoribosyl-AMP cyclohydrolase"/>
    <property type="match status" value="1"/>
</dbReference>
<dbReference type="CDD" id="cd11534">
    <property type="entry name" value="NTP-PPase_HisIE_like"/>
    <property type="match status" value="1"/>
</dbReference>
<evidence type="ECO:0000256" key="15">
    <source>
        <dbReference type="HAMAP-Rule" id="MF_01019"/>
    </source>
</evidence>
<dbReference type="InterPro" id="IPR008179">
    <property type="entry name" value="HisE"/>
</dbReference>
<dbReference type="HAMAP" id="MF_01021">
    <property type="entry name" value="HisI"/>
    <property type="match status" value="1"/>
</dbReference>
<name>A0A1G6JUU0_9FIRM</name>
<evidence type="ECO:0000259" key="16">
    <source>
        <dbReference type="Pfam" id="PF01502"/>
    </source>
</evidence>
<keyword evidence="11 15" id="KW-0378">Hydrolase</keyword>
<evidence type="ECO:0000256" key="3">
    <source>
        <dbReference type="ARBA" id="ARBA00004496"/>
    </source>
</evidence>
<comment type="pathway">
    <text evidence="5 15">Amino-acid biosynthesis; L-histidine biosynthesis; L-histidine from 5-phospho-alpha-D-ribose 1-diphosphate: step 2/9.</text>
</comment>
<dbReference type="Pfam" id="PF01503">
    <property type="entry name" value="PRA-PH"/>
    <property type="match status" value="1"/>
</dbReference>
<dbReference type="Proteomes" id="UP000324896">
    <property type="component" value="Unassembled WGS sequence"/>
</dbReference>
<evidence type="ECO:0000256" key="12">
    <source>
        <dbReference type="ARBA" id="ARBA00022840"/>
    </source>
</evidence>
<dbReference type="NCBIfam" id="NF002747">
    <property type="entry name" value="PRK02759.1"/>
    <property type="match status" value="1"/>
</dbReference>
<keyword evidence="14 15" id="KW-0511">Multifunctional enzyme</keyword>
<dbReference type="EC" id="3.6.1.31" evidence="15"/>
<evidence type="ECO:0000313" key="17">
    <source>
        <dbReference type="EMBL" id="PXV60993.1"/>
    </source>
</evidence>
<dbReference type="GO" id="GO:0005737">
    <property type="term" value="C:cytoplasm"/>
    <property type="evidence" value="ECO:0007669"/>
    <property type="project" value="UniProtKB-SubCell"/>
</dbReference>
<dbReference type="SUPFAM" id="SSF101386">
    <property type="entry name" value="all-alpha NTP pyrophosphatases"/>
    <property type="match status" value="1"/>
</dbReference>
<dbReference type="Gene3D" id="1.10.287.1080">
    <property type="entry name" value="MazG-like"/>
    <property type="match status" value="1"/>
</dbReference>
<dbReference type="GO" id="GO:0005524">
    <property type="term" value="F:ATP binding"/>
    <property type="evidence" value="ECO:0007669"/>
    <property type="project" value="UniProtKB-KW"/>
</dbReference>
<evidence type="ECO:0000256" key="14">
    <source>
        <dbReference type="ARBA" id="ARBA00023268"/>
    </source>
</evidence>
<dbReference type="InterPro" id="IPR023019">
    <property type="entry name" value="His_synth_HisIE"/>
</dbReference>
<feature type="region of interest" description="Phosphoribosyl-ATP pyrophosphohydrolase" evidence="15">
    <location>
        <begin position="142"/>
        <end position="230"/>
    </location>
</feature>
<feature type="domain" description="Phosphoribosyl-AMP cyclohydrolase" evidence="16">
    <location>
        <begin position="35"/>
        <end position="108"/>
    </location>
</feature>
<reference evidence="18 20" key="1">
    <citation type="submission" date="2016-10" db="EMBL/GenBank/DDBJ databases">
        <authorList>
            <person name="Varghese N."/>
            <person name="Submissions S."/>
        </authorList>
    </citation>
    <scope>NUCLEOTIDE SEQUENCE [LARGE SCALE GENOMIC DNA]</scope>
    <source>
        <strain evidence="18 20">WG10</strain>
    </source>
</reference>
<evidence type="ECO:0000256" key="4">
    <source>
        <dbReference type="ARBA" id="ARBA00005169"/>
    </source>
</evidence>
<dbReference type="InterPro" id="IPR038019">
    <property type="entry name" value="PRib_AMP_CycHydrolase_sf"/>
</dbReference>
<comment type="similarity">
    <text evidence="6 15">In the C-terminal section; belongs to the PRA-PH family.</text>
</comment>
<evidence type="ECO:0000313" key="19">
    <source>
        <dbReference type="Proteomes" id="UP000247389"/>
    </source>
</evidence>
<dbReference type="NCBIfam" id="TIGR03188">
    <property type="entry name" value="histidine_hisI"/>
    <property type="match status" value="1"/>
</dbReference>
<evidence type="ECO:0000256" key="11">
    <source>
        <dbReference type="ARBA" id="ARBA00022801"/>
    </source>
</evidence>
<organism evidence="18 20">
    <name type="scientific">Halanaerobium congolense</name>
    <dbReference type="NCBI Taxonomy" id="54121"/>
    <lineage>
        <taxon>Bacteria</taxon>
        <taxon>Bacillati</taxon>
        <taxon>Bacillota</taxon>
        <taxon>Clostridia</taxon>
        <taxon>Halanaerobiales</taxon>
        <taxon>Halanaerobiaceae</taxon>
        <taxon>Halanaerobium</taxon>
    </lineage>
</organism>
<dbReference type="PANTHER" id="PTHR42945:SF9">
    <property type="entry name" value="HISTIDINE BIOSYNTHESIS BIFUNCTIONAL PROTEIN HISIE"/>
    <property type="match status" value="1"/>
</dbReference>
<dbReference type="Pfam" id="PF01502">
    <property type="entry name" value="PRA-CH"/>
    <property type="match status" value="1"/>
</dbReference>
<dbReference type="PANTHER" id="PTHR42945">
    <property type="entry name" value="HISTIDINE BIOSYNTHESIS BIFUNCTIONAL PROTEIN"/>
    <property type="match status" value="1"/>
</dbReference>
<sequence>MLEIIDKLEEIEFKFNQLGLMPAVVQDYQTKEVLMVAYVNKESLNLSLEKGETVFYSRSRQELWHKGETSGNTQEIKEIYYDCDQDTILFLVEPAGPACHTGKTSCFYRKIAEETEIKAEEMMKMQQEAQNIETDFETKNVVDFLYDLILRRREEMPEDSYTTYLFEEGIDKILKKVGEESAEVIIASKNDPDQELVYETADLVYHMLVLLAARGIEPDQIREELKKRHK</sequence>